<feature type="transmembrane region" description="Helical" evidence="1">
    <location>
        <begin position="99"/>
        <end position="117"/>
    </location>
</feature>
<sequence length="123" mass="12907">MENDNISGNTAHPTITEKLAEKFGKAAHVSTIYGEPVERDGLTVIPVSKAIYGFGGGQGGKADAEGSGGGGGMVVMPVGYIEMKQGETKFRTIRDPQSIVKIVAIGSIATLLIARSITKIFRK</sequence>
<protein>
    <submittedName>
        <fullName evidence="2">Spore germination protein GerW family protein</fullName>
    </submittedName>
</protein>
<evidence type="ECO:0000313" key="2">
    <source>
        <dbReference type="EMBL" id="MFD1185692.1"/>
    </source>
</evidence>
<keyword evidence="1" id="KW-0812">Transmembrane</keyword>
<dbReference type="RefSeq" id="WP_377523745.1">
    <property type="nucleotide sequence ID" value="NZ_JBHTLD010000032.1"/>
</dbReference>
<proteinExistence type="predicted"/>
<keyword evidence="1" id="KW-0472">Membrane</keyword>
<accession>A0ABW3SLE7</accession>
<organism evidence="2 3">
    <name type="scientific">Pontibacter rugosus</name>
    <dbReference type="NCBI Taxonomy" id="1745966"/>
    <lineage>
        <taxon>Bacteria</taxon>
        <taxon>Pseudomonadati</taxon>
        <taxon>Bacteroidota</taxon>
        <taxon>Cytophagia</taxon>
        <taxon>Cytophagales</taxon>
        <taxon>Hymenobacteraceae</taxon>
        <taxon>Pontibacter</taxon>
    </lineage>
</organism>
<name>A0ABW3SLE7_9BACT</name>
<dbReference type="PANTHER" id="PTHR39162">
    <property type="entry name" value="GLL3345 PROTEIN"/>
    <property type="match status" value="1"/>
</dbReference>
<dbReference type="Proteomes" id="UP001597094">
    <property type="component" value="Unassembled WGS sequence"/>
</dbReference>
<reference evidence="3" key="1">
    <citation type="journal article" date="2019" name="Int. J. Syst. Evol. Microbiol.">
        <title>The Global Catalogue of Microorganisms (GCM) 10K type strain sequencing project: providing services to taxonomists for standard genome sequencing and annotation.</title>
        <authorList>
            <consortium name="The Broad Institute Genomics Platform"/>
            <consortium name="The Broad Institute Genome Sequencing Center for Infectious Disease"/>
            <person name="Wu L."/>
            <person name="Ma J."/>
        </authorList>
    </citation>
    <scope>NUCLEOTIDE SEQUENCE [LARGE SCALE GENOMIC DNA]</scope>
    <source>
        <strain evidence="3">JCM 31319</strain>
    </source>
</reference>
<dbReference type="PANTHER" id="PTHR39162:SF1">
    <property type="entry name" value="SPORULATION PROTEIN YTFJ"/>
    <property type="match status" value="1"/>
</dbReference>
<keyword evidence="3" id="KW-1185">Reference proteome</keyword>
<keyword evidence="1" id="KW-1133">Transmembrane helix</keyword>
<gene>
    <name evidence="2" type="ORF">ACFQ2O_05680</name>
</gene>
<dbReference type="Pfam" id="PF09579">
    <property type="entry name" value="Spore_YtfJ"/>
    <property type="match status" value="1"/>
</dbReference>
<evidence type="ECO:0000313" key="3">
    <source>
        <dbReference type="Proteomes" id="UP001597094"/>
    </source>
</evidence>
<comment type="caution">
    <text evidence="2">The sequence shown here is derived from an EMBL/GenBank/DDBJ whole genome shotgun (WGS) entry which is preliminary data.</text>
</comment>
<dbReference type="EMBL" id="JBHTLD010000032">
    <property type="protein sequence ID" value="MFD1185692.1"/>
    <property type="molecule type" value="Genomic_DNA"/>
</dbReference>
<evidence type="ECO:0000256" key="1">
    <source>
        <dbReference type="SAM" id="Phobius"/>
    </source>
</evidence>
<dbReference type="InterPro" id="IPR014229">
    <property type="entry name" value="Spore_YtfJ"/>
</dbReference>